<sequence>MAEISTGRLLHYNIEYDEPTPSYIYVELLRLYEIVDNGDRDGLAILKAFESADETIPTLSTELPICPDKLTSKLLHIKIFPNQFIHQRN</sequence>
<name>A0ABN7UCZ0_GIGMA</name>
<organism evidence="1 2">
    <name type="scientific">Gigaspora margarita</name>
    <dbReference type="NCBI Taxonomy" id="4874"/>
    <lineage>
        <taxon>Eukaryota</taxon>
        <taxon>Fungi</taxon>
        <taxon>Fungi incertae sedis</taxon>
        <taxon>Mucoromycota</taxon>
        <taxon>Glomeromycotina</taxon>
        <taxon>Glomeromycetes</taxon>
        <taxon>Diversisporales</taxon>
        <taxon>Gigasporaceae</taxon>
        <taxon>Gigaspora</taxon>
    </lineage>
</organism>
<dbReference type="EMBL" id="CAJVQB010002200">
    <property type="protein sequence ID" value="CAG8565876.1"/>
    <property type="molecule type" value="Genomic_DNA"/>
</dbReference>
<proteinExistence type="predicted"/>
<evidence type="ECO:0000313" key="2">
    <source>
        <dbReference type="Proteomes" id="UP000789901"/>
    </source>
</evidence>
<comment type="caution">
    <text evidence="1">The sequence shown here is derived from an EMBL/GenBank/DDBJ whole genome shotgun (WGS) entry which is preliminary data.</text>
</comment>
<dbReference type="Proteomes" id="UP000789901">
    <property type="component" value="Unassembled WGS sequence"/>
</dbReference>
<accession>A0ABN7UCZ0</accession>
<evidence type="ECO:0000313" key="1">
    <source>
        <dbReference type="EMBL" id="CAG8565876.1"/>
    </source>
</evidence>
<protein>
    <submittedName>
        <fullName evidence="1">20543_t:CDS:1</fullName>
    </submittedName>
</protein>
<reference evidence="1 2" key="1">
    <citation type="submission" date="2021-06" db="EMBL/GenBank/DDBJ databases">
        <authorList>
            <person name="Kallberg Y."/>
            <person name="Tangrot J."/>
            <person name="Rosling A."/>
        </authorList>
    </citation>
    <scope>NUCLEOTIDE SEQUENCE [LARGE SCALE GENOMIC DNA]</scope>
    <source>
        <strain evidence="1 2">120-4 pot B 10/14</strain>
    </source>
</reference>
<gene>
    <name evidence="1" type="ORF">GMARGA_LOCUS5243</name>
</gene>
<keyword evidence="2" id="KW-1185">Reference proteome</keyword>